<keyword evidence="2" id="KW-1185">Reference proteome</keyword>
<sequence>MRLKLYSQRGLSLIEMMLATAMGLLLLVGISSLSLTNLFTSTDTQRNIILQQDTQAMLSLISRDLRRAGYHPDANEIPNMRKIWLNNTASQSCILFNYHNPDFPKQDTHGFQFSQAKDGKGLVKMLTSSDASSCNNGEWQALNSERNILITQFKITPHSTFEKQGSEIKEVISNLDIDLEATDNAGKFKVHLNQNVQLRNRPFLQE</sequence>
<reference evidence="2" key="1">
    <citation type="journal article" date="2019" name="Int. J. Syst. Evol. Microbiol.">
        <title>The Global Catalogue of Microorganisms (GCM) 10K type strain sequencing project: providing services to taxonomists for standard genome sequencing and annotation.</title>
        <authorList>
            <consortium name="The Broad Institute Genomics Platform"/>
            <consortium name="The Broad Institute Genome Sequencing Center for Infectious Disease"/>
            <person name="Wu L."/>
            <person name="Ma J."/>
        </authorList>
    </citation>
    <scope>NUCLEOTIDE SEQUENCE [LARGE SCALE GENOMIC DNA]</scope>
    <source>
        <strain evidence="2">CCUG 62945</strain>
    </source>
</reference>
<comment type="caution">
    <text evidence="1">The sequence shown here is derived from an EMBL/GenBank/DDBJ whole genome shotgun (WGS) entry which is preliminary data.</text>
</comment>
<dbReference type="PROSITE" id="PS00409">
    <property type="entry name" value="PROKAR_NTER_METHYL"/>
    <property type="match status" value="1"/>
</dbReference>
<evidence type="ECO:0008006" key="3">
    <source>
        <dbReference type="Google" id="ProtNLM"/>
    </source>
</evidence>
<gene>
    <name evidence="1" type="ORF">ACFQNF_05940</name>
</gene>
<protein>
    <recommendedName>
        <fullName evidence="3">Prepilin-type N-terminal cleavage/methylation domain-containing protein</fullName>
    </recommendedName>
</protein>
<dbReference type="Proteomes" id="UP001596473">
    <property type="component" value="Unassembled WGS sequence"/>
</dbReference>
<dbReference type="InterPro" id="IPR012902">
    <property type="entry name" value="N_methyl_site"/>
</dbReference>
<dbReference type="EMBL" id="JBHTBQ010000009">
    <property type="protein sequence ID" value="MFC7419416.1"/>
    <property type="molecule type" value="Genomic_DNA"/>
</dbReference>
<proteinExistence type="predicted"/>
<evidence type="ECO:0000313" key="2">
    <source>
        <dbReference type="Proteomes" id="UP001596473"/>
    </source>
</evidence>
<evidence type="ECO:0000313" key="1">
    <source>
        <dbReference type="EMBL" id="MFC7419416.1"/>
    </source>
</evidence>
<name>A0ABW2QUM4_9NEIS</name>
<accession>A0ABW2QUM4</accession>
<dbReference type="RefSeq" id="WP_380186887.1">
    <property type="nucleotide sequence ID" value="NZ_JBHTBQ010000009.1"/>
</dbReference>
<organism evidence="1 2">
    <name type="scientific">Iodobacter arcticus</name>
    <dbReference type="NCBI Taxonomy" id="590593"/>
    <lineage>
        <taxon>Bacteria</taxon>
        <taxon>Pseudomonadati</taxon>
        <taxon>Pseudomonadota</taxon>
        <taxon>Betaproteobacteria</taxon>
        <taxon>Neisseriales</taxon>
        <taxon>Chitinibacteraceae</taxon>
        <taxon>Iodobacter</taxon>
    </lineage>
</organism>